<feature type="compositionally biased region" description="Polar residues" evidence="5">
    <location>
        <begin position="266"/>
        <end position="275"/>
    </location>
</feature>
<dbReference type="GO" id="GO:0016925">
    <property type="term" value="P:protein sumoylation"/>
    <property type="evidence" value="ECO:0007669"/>
    <property type="project" value="TreeGrafter"/>
</dbReference>
<feature type="compositionally biased region" description="Basic and acidic residues" evidence="5">
    <location>
        <begin position="1"/>
        <end position="19"/>
    </location>
</feature>
<evidence type="ECO:0000256" key="2">
    <source>
        <dbReference type="ARBA" id="ARBA00022771"/>
    </source>
</evidence>
<feature type="region of interest" description="Disordered" evidence="5">
    <location>
        <begin position="1"/>
        <end position="310"/>
    </location>
</feature>
<feature type="compositionally biased region" description="Polar residues" evidence="5">
    <location>
        <begin position="114"/>
        <end position="131"/>
    </location>
</feature>
<accession>A0A8H8BWR8</accession>
<protein>
    <recommendedName>
        <fullName evidence="6">SP-RING-type domain-containing protein</fullName>
    </recommendedName>
</protein>
<keyword evidence="8" id="KW-1185">Reference proteome</keyword>
<evidence type="ECO:0000313" key="8">
    <source>
        <dbReference type="Proteomes" id="UP000664132"/>
    </source>
</evidence>
<evidence type="ECO:0000256" key="3">
    <source>
        <dbReference type="ARBA" id="ARBA00022833"/>
    </source>
</evidence>
<evidence type="ECO:0000256" key="5">
    <source>
        <dbReference type="SAM" id="MobiDB-lite"/>
    </source>
</evidence>
<dbReference type="Pfam" id="PF02891">
    <property type="entry name" value="zf-MIZ"/>
    <property type="match status" value="1"/>
</dbReference>
<dbReference type="PANTHER" id="PTHR10782:SF4">
    <property type="entry name" value="TONALLI, ISOFORM E"/>
    <property type="match status" value="1"/>
</dbReference>
<feature type="compositionally biased region" description="Low complexity" evidence="5">
    <location>
        <begin position="724"/>
        <end position="749"/>
    </location>
</feature>
<feature type="domain" description="SP-RING-type" evidence="6">
    <location>
        <begin position="1109"/>
        <end position="1203"/>
    </location>
</feature>
<name>A0A8H8BWR8_9HELO</name>
<dbReference type="Proteomes" id="UP000664132">
    <property type="component" value="Unassembled WGS sequence"/>
</dbReference>
<evidence type="ECO:0000313" key="7">
    <source>
        <dbReference type="EMBL" id="KAG4426518.1"/>
    </source>
</evidence>
<gene>
    <name evidence="7" type="ORF">IFR04_000400</name>
</gene>
<feature type="compositionally biased region" description="Low complexity" evidence="5">
    <location>
        <begin position="138"/>
        <end position="152"/>
    </location>
</feature>
<dbReference type="Gene3D" id="3.30.40.10">
    <property type="entry name" value="Zinc/RING finger domain, C3HC4 (zinc finger)"/>
    <property type="match status" value="1"/>
</dbReference>
<dbReference type="AlphaFoldDB" id="A0A8H8BWR8"/>
<sequence>MRRPPDKEGQSALSERDVESSNATLNTLFGGSRQKSWMVGAGTPVRPTPRPSISKASALPATLAQKSVASVLPSPAPSDEASPVLAHSTINRPRNDTLQESRNGGTIPPPAIAITSNQQQQQTSEPVTETTRGPHPPGSLSRPGSSSGPSPNHSRRQSTNPPPFTDTPETTMENPPLPSSVFLPSERQDSRHTSQDLYSPRPDSTASPIQIGTPTSQHRALPSPRISSLSGLGISTRPAITQQRTSSLDSAQQGPQASADKIRFVNSGQVNTSSAARVGDARSPIPAQPSMAYPSPTTSTISNPNKRQRTQLPAMPPLKGKVHLIDKHIASVGGLMNLNTGLERPRFQLLTDACRNEDPFYVALHQVFCVWDINRQDVINIPGYPNSNILQAAFKILGHLIRDNDQLAPAHKIWFAQFPSPLSHLLMTSEPYRQSIADVGVFLERLTMEWSSLSTEWTQRGYPPLVDELVSRWGLLSPTLQSVVFTATRRNLGIRDEDVGTRMEDLFRRDQQEHQALSARVNTARPPTAKEVQERNTALVNEYLNLHNQILQRRSSTAMSGSPLLRGPTPVIPSNAPRPQPNSVPHATSWQQNMPSPDSAGNWQSGAQHQHGVPRTSNTSPNPSIIASRPPSVGSHRVHPETPSPTLLQGLSMGSPVQQGFQFTGPGRNGIPTQSNSYYPHGYPGSNANGAFHQPQISSIDPNVYNRNMNAVQYQQQYLPPIQQQQAPPNQAHQYQPAQNQPQHYQPAQGAWPQHSVQINQQQAMLRQQQVQQEQQNSVQMNQHQAAMRQQHLQQQQQALTMDRATQLRNDGIDPQRPHLRNNSVSSTGRRTPTGRPSPRIGGPPAPVPGRPMINDHALHAYINKPPLQRSIVPPFGFTHTAFPALPDQVALHQAHLRSPRLVAADSPPPNVPTDSSSLRYYQAIRGFALSPTRISISTPLSKFDFRPSEAEIAMVPEDIFHSNGQIPDRHYRRGTLQYRVRCVQAKQNATKCPIVDWVLKDTVWPEGAALTINKKHLELRRKNHHAKDLPIDITSYVRLSGPNMSSQICLSILRGRTKMKEHSYFIGVEVIEILQHDQVLDMVRKNRISATSSLEKIKRSLAGPADEDDDDIAMVVSDLSIDLADPFTARIFDTPVRGISCLHRECFDLETFLLTRNSKPKRAGQPCMIDVWKCPLCGKDARPYSLQIDDFLLSVRQTLEAQGNLDAKAIWVGADGNWRPKIEKRKAPPDPNDSDDSDEGPRNPSMSLHPTGEARPNRVVEVISLVS</sequence>
<dbReference type="PANTHER" id="PTHR10782">
    <property type="entry name" value="ZINC FINGER MIZ DOMAIN-CONTAINING PROTEIN"/>
    <property type="match status" value="1"/>
</dbReference>
<feature type="compositionally biased region" description="Polar residues" evidence="5">
    <location>
        <begin position="202"/>
        <end position="218"/>
    </location>
</feature>
<feature type="region of interest" description="Disordered" evidence="5">
    <location>
        <begin position="1221"/>
        <end position="1258"/>
    </location>
</feature>
<evidence type="ECO:0000259" key="6">
    <source>
        <dbReference type="PROSITE" id="PS51044"/>
    </source>
</evidence>
<feature type="compositionally biased region" description="Low complexity" evidence="5">
    <location>
        <begin position="826"/>
        <end position="841"/>
    </location>
</feature>
<proteinExistence type="predicted"/>
<keyword evidence="3" id="KW-0862">Zinc</keyword>
<comment type="caution">
    <text evidence="7">The sequence shown here is derived from an EMBL/GenBank/DDBJ whole genome shotgun (WGS) entry which is preliminary data.</text>
</comment>
<feature type="compositionally biased region" description="Polar residues" evidence="5">
    <location>
        <begin position="615"/>
        <end position="625"/>
    </location>
</feature>
<dbReference type="PROSITE" id="PS51044">
    <property type="entry name" value="ZF_SP_RING"/>
    <property type="match status" value="1"/>
</dbReference>
<feature type="compositionally biased region" description="Polar residues" evidence="5">
    <location>
        <begin position="295"/>
        <end position="305"/>
    </location>
</feature>
<dbReference type="InterPro" id="IPR013083">
    <property type="entry name" value="Znf_RING/FYVE/PHD"/>
</dbReference>
<organism evidence="7 8">
    <name type="scientific">Cadophora malorum</name>
    <dbReference type="NCBI Taxonomy" id="108018"/>
    <lineage>
        <taxon>Eukaryota</taxon>
        <taxon>Fungi</taxon>
        <taxon>Dikarya</taxon>
        <taxon>Ascomycota</taxon>
        <taxon>Pezizomycotina</taxon>
        <taxon>Leotiomycetes</taxon>
        <taxon>Helotiales</taxon>
        <taxon>Ploettnerulaceae</taxon>
        <taxon>Cadophora</taxon>
    </lineage>
</organism>
<feature type="region of interest" description="Disordered" evidence="5">
    <location>
        <begin position="554"/>
        <end position="642"/>
    </location>
</feature>
<feature type="compositionally biased region" description="Polar residues" evidence="5">
    <location>
        <begin position="583"/>
        <end position="608"/>
    </location>
</feature>
<dbReference type="GO" id="GO:0008270">
    <property type="term" value="F:zinc ion binding"/>
    <property type="evidence" value="ECO:0007669"/>
    <property type="project" value="UniProtKB-KW"/>
</dbReference>
<feature type="compositionally biased region" description="Polar residues" evidence="5">
    <location>
        <begin position="20"/>
        <end position="35"/>
    </location>
</feature>
<dbReference type="InterPro" id="IPR004181">
    <property type="entry name" value="Znf_MIZ"/>
</dbReference>
<evidence type="ECO:0000256" key="4">
    <source>
        <dbReference type="PROSITE-ProRule" id="PRU00452"/>
    </source>
</evidence>
<reference evidence="7" key="1">
    <citation type="submission" date="2021-02" db="EMBL/GenBank/DDBJ databases">
        <title>Genome sequence Cadophora malorum strain M34.</title>
        <authorList>
            <person name="Stefanovic E."/>
            <person name="Vu D."/>
            <person name="Scully C."/>
            <person name="Dijksterhuis J."/>
            <person name="Roader J."/>
            <person name="Houbraken J."/>
        </authorList>
    </citation>
    <scope>NUCLEOTIDE SEQUENCE</scope>
    <source>
        <strain evidence="7">M34</strain>
    </source>
</reference>
<keyword evidence="2 4" id="KW-0863">Zinc-finger</keyword>
<dbReference type="OrthoDB" id="27975at2759"/>
<evidence type="ECO:0000256" key="1">
    <source>
        <dbReference type="ARBA" id="ARBA00022723"/>
    </source>
</evidence>
<feature type="region of interest" description="Disordered" evidence="5">
    <location>
        <begin position="809"/>
        <end position="848"/>
    </location>
</feature>
<dbReference type="GO" id="GO:0000785">
    <property type="term" value="C:chromatin"/>
    <property type="evidence" value="ECO:0007669"/>
    <property type="project" value="TreeGrafter"/>
</dbReference>
<dbReference type="GO" id="GO:0061665">
    <property type="term" value="F:SUMO ligase activity"/>
    <property type="evidence" value="ECO:0007669"/>
    <property type="project" value="TreeGrafter"/>
</dbReference>
<feature type="compositionally biased region" description="Polar residues" evidence="5">
    <location>
        <begin position="238"/>
        <end position="256"/>
    </location>
</feature>
<keyword evidence="1" id="KW-0479">Metal-binding</keyword>
<dbReference type="EMBL" id="JAFJYH010000002">
    <property type="protein sequence ID" value="KAG4426518.1"/>
    <property type="molecule type" value="Genomic_DNA"/>
</dbReference>
<feature type="region of interest" description="Disordered" evidence="5">
    <location>
        <begin position="724"/>
        <end position="756"/>
    </location>
</feature>